<evidence type="ECO:0000256" key="4">
    <source>
        <dbReference type="ARBA" id="ARBA00022605"/>
    </source>
</evidence>
<dbReference type="NCBIfam" id="TIGR00262">
    <property type="entry name" value="trpA"/>
    <property type="match status" value="1"/>
</dbReference>
<dbReference type="CDD" id="cd04724">
    <property type="entry name" value="Tryptophan_synthase_alpha"/>
    <property type="match status" value="1"/>
</dbReference>
<comment type="pathway">
    <text evidence="1">Amino-acid biosynthesis; L-tryptophan biosynthesis; L-tryptophan from chorismate: step 5/5.</text>
</comment>
<organism evidence="9">
    <name type="scientific">marine metagenome</name>
    <dbReference type="NCBI Taxonomy" id="408172"/>
    <lineage>
        <taxon>unclassified sequences</taxon>
        <taxon>metagenomes</taxon>
        <taxon>ecological metagenomes</taxon>
    </lineage>
</organism>
<evidence type="ECO:0000256" key="3">
    <source>
        <dbReference type="ARBA" id="ARBA00012043"/>
    </source>
</evidence>
<dbReference type="GO" id="GO:0005829">
    <property type="term" value="C:cytosol"/>
    <property type="evidence" value="ECO:0007669"/>
    <property type="project" value="TreeGrafter"/>
</dbReference>
<evidence type="ECO:0000256" key="8">
    <source>
        <dbReference type="ARBA" id="ARBA00049047"/>
    </source>
</evidence>
<dbReference type="AlphaFoldDB" id="A0A382SP48"/>
<dbReference type="InterPro" id="IPR002028">
    <property type="entry name" value="Trp_synthase_suA"/>
</dbReference>
<dbReference type="EC" id="4.2.1.20" evidence="3"/>
<dbReference type="UniPathway" id="UPA00035">
    <property type="reaction ID" value="UER00044"/>
</dbReference>
<dbReference type="PANTHER" id="PTHR43406">
    <property type="entry name" value="TRYPTOPHAN SYNTHASE, ALPHA CHAIN"/>
    <property type="match status" value="1"/>
</dbReference>
<gene>
    <name evidence="9" type="ORF">METZ01_LOCUS363851</name>
</gene>
<keyword evidence="5" id="KW-0822">Tryptophan biosynthesis</keyword>
<sequence>QKAIDFIYMVAPTTDDTRLSKIANVANGFIYYVSVSGITGTKDAVASDVSAALTRIRRHTVVPVAVGFGIKTPKQAAEIARYADATVVGSALVSCIEKNIDRDGNPTQSCAADVLEMVRRLSKSVRN</sequence>
<protein>
    <recommendedName>
        <fullName evidence="3">tryptophan synthase</fullName>
        <ecNumber evidence="3">4.2.1.20</ecNumber>
    </recommendedName>
</protein>
<dbReference type="InterPro" id="IPR011060">
    <property type="entry name" value="RibuloseP-bd_barrel"/>
</dbReference>
<dbReference type="Gene3D" id="3.20.20.70">
    <property type="entry name" value="Aldolase class I"/>
    <property type="match status" value="1"/>
</dbReference>
<dbReference type="Pfam" id="PF00290">
    <property type="entry name" value="Trp_syntA"/>
    <property type="match status" value="1"/>
</dbReference>
<reference evidence="9" key="1">
    <citation type="submission" date="2018-05" db="EMBL/GenBank/DDBJ databases">
        <authorList>
            <person name="Lanie J.A."/>
            <person name="Ng W.-L."/>
            <person name="Kazmierczak K.M."/>
            <person name="Andrzejewski T.M."/>
            <person name="Davidsen T.M."/>
            <person name="Wayne K.J."/>
            <person name="Tettelin H."/>
            <person name="Glass J.I."/>
            <person name="Rusch D."/>
            <person name="Podicherti R."/>
            <person name="Tsui H.-C.T."/>
            <person name="Winkler M.E."/>
        </authorList>
    </citation>
    <scope>NUCLEOTIDE SEQUENCE</scope>
</reference>
<feature type="non-terminal residue" evidence="9">
    <location>
        <position position="1"/>
    </location>
</feature>
<keyword evidence="6" id="KW-0057">Aromatic amino acid biosynthesis</keyword>
<dbReference type="EMBL" id="UINC01130126">
    <property type="protein sequence ID" value="SVD10997.1"/>
    <property type="molecule type" value="Genomic_DNA"/>
</dbReference>
<comment type="catalytic activity">
    <reaction evidence="8">
        <text>(1S,2R)-1-C-(indol-3-yl)glycerol 3-phosphate + L-serine = D-glyceraldehyde 3-phosphate + L-tryptophan + H2O</text>
        <dbReference type="Rhea" id="RHEA:10532"/>
        <dbReference type="ChEBI" id="CHEBI:15377"/>
        <dbReference type="ChEBI" id="CHEBI:33384"/>
        <dbReference type="ChEBI" id="CHEBI:57912"/>
        <dbReference type="ChEBI" id="CHEBI:58866"/>
        <dbReference type="ChEBI" id="CHEBI:59776"/>
        <dbReference type="EC" id="4.2.1.20"/>
    </reaction>
</comment>
<evidence type="ECO:0000256" key="7">
    <source>
        <dbReference type="ARBA" id="ARBA00023239"/>
    </source>
</evidence>
<dbReference type="InterPro" id="IPR013785">
    <property type="entry name" value="Aldolase_TIM"/>
</dbReference>
<name>A0A382SP48_9ZZZZ</name>
<evidence type="ECO:0000256" key="6">
    <source>
        <dbReference type="ARBA" id="ARBA00023141"/>
    </source>
</evidence>
<dbReference type="GO" id="GO:0004834">
    <property type="term" value="F:tryptophan synthase activity"/>
    <property type="evidence" value="ECO:0007669"/>
    <property type="project" value="UniProtKB-EC"/>
</dbReference>
<evidence type="ECO:0000256" key="2">
    <source>
        <dbReference type="ARBA" id="ARBA00011270"/>
    </source>
</evidence>
<keyword evidence="7" id="KW-0456">Lyase</keyword>
<dbReference type="SUPFAM" id="SSF51366">
    <property type="entry name" value="Ribulose-phoshate binding barrel"/>
    <property type="match status" value="1"/>
</dbReference>
<accession>A0A382SP48</accession>
<keyword evidence="4" id="KW-0028">Amino-acid biosynthesis</keyword>
<evidence type="ECO:0000256" key="5">
    <source>
        <dbReference type="ARBA" id="ARBA00022822"/>
    </source>
</evidence>
<dbReference type="PANTHER" id="PTHR43406:SF1">
    <property type="entry name" value="TRYPTOPHAN SYNTHASE ALPHA CHAIN, CHLOROPLASTIC"/>
    <property type="match status" value="1"/>
</dbReference>
<evidence type="ECO:0000256" key="1">
    <source>
        <dbReference type="ARBA" id="ARBA00004733"/>
    </source>
</evidence>
<evidence type="ECO:0000313" key="9">
    <source>
        <dbReference type="EMBL" id="SVD10997.1"/>
    </source>
</evidence>
<comment type="subunit">
    <text evidence="2">Tetramer of two alpha and two beta chains.</text>
</comment>
<proteinExistence type="predicted"/>